<dbReference type="OrthoDB" id="568015at2759"/>
<evidence type="ECO:0008006" key="4">
    <source>
        <dbReference type="Google" id="ProtNLM"/>
    </source>
</evidence>
<gene>
    <name evidence="2" type="ORF">MNEG_8330</name>
</gene>
<dbReference type="RefSeq" id="XP_013898650.1">
    <property type="nucleotide sequence ID" value="XM_014043196.1"/>
</dbReference>
<dbReference type="GeneID" id="25741206"/>
<keyword evidence="3" id="KW-1185">Reference proteome</keyword>
<dbReference type="EMBL" id="KK101789">
    <property type="protein sequence ID" value="KIY99630.1"/>
    <property type="molecule type" value="Genomic_DNA"/>
</dbReference>
<feature type="region of interest" description="Disordered" evidence="1">
    <location>
        <begin position="1"/>
        <end position="25"/>
    </location>
</feature>
<evidence type="ECO:0000313" key="3">
    <source>
        <dbReference type="Proteomes" id="UP000054498"/>
    </source>
</evidence>
<dbReference type="Proteomes" id="UP000054498">
    <property type="component" value="Unassembled WGS sequence"/>
</dbReference>
<organism evidence="2 3">
    <name type="scientific">Monoraphidium neglectum</name>
    <dbReference type="NCBI Taxonomy" id="145388"/>
    <lineage>
        <taxon>Eukaryota</taxon>
        <taxon>Viridiplantae</taxon>
        <taxon>Chlorophyta</taxon>
        <taxon>core chlorophytes</taxon>
        <taxon>Chlorophyceae</taxon>
        <taxon>CS clade</taxon>
        <taxon>Sphaeropleales</taxon>
        <taxon>Selenastraceae</taxon>
        <taxon>Monoraphidium</taxon>
    </lineage>
</organism>
<dbReference type="AlphaFoldDB" id="A0A0D2MZX4"/>
<dbReference type="STRING" id="145388.A0A0D2MZX4"/>
<evidence type="ECO:0000256" key="1">
    <source>
        <dbReference type="SAM" id="MobiDB-lite"/>
    </source>
</evidence>
<proteinExistence type="predicted"/>
<reference evidence="2 3" key="1">
    <citation type="journal article" date="2013" name="BMC Genomics">
        <title>Reconstruction of the lipid metabolism for the microalga Monoraphidium neglectum from its genome sequence reveals characteristics suitable for biofuel production.</title>
        <authorList>
            <person name="Bogen C."/>
            <person name="Al-Dilaimi A."/>
            <person name="Albersmeier A."/>
            <person name="Wichmann J."/>
            <person name="Grundmann M."/>
            <person name="Rupp O."/>
            <person name="Lauersen K.J."/>
            <person name="Blifernez-Klassen O."/>
            <person name="Kalinowski J."/>
            <person name="Goesmann A."/>
            <person name="Mussgnug J.H."/>
            <person name="Kruse O."/>
        </authorList>
    </citation>
    <scope>NUCLEOTIDE SEQUENCE [LARGE SCALE GENOMIC DNA]</scope>
    <source>
        <strain evidence="2 3">SAG 48.87</strain>
    </source>
</reference>
<evidence type="ECO:0000313" key="2">
    <source>
        <dbReference type="EMBL" id="KIY99630.1"/>
    </source>
</evidence>
<accession>A0A0D2MZX4</accession>
<protein>
    <recommendedName>
        <fullName evidence="4">Flagellar associated protein</fullName>
    </recommendedName>
</protein>
<name>A0A0D2MZX4_9CHLO</name>
<dbReference type="KEGG" id="mng:MNEG_8330"/>
<sequence>MAEKPSFEVRSSEFHNMEPRTREDRLAARAREKLEQSMLRARRGCFHKYEDPGNPVVPEPTSPMYSTETERFKRDVAGEMHQHKVDALMRQQEVYDRKRVEQMEKEQQRWDRMAAQAAEEAARMEAVRASGLRGKQNHGSEHFNIITLSYHETPQGQTLQYKDEVTRYRAVLRSQNLFNKNHSVTHNIITGEARPNPVPVPPAPSPPQ</sequence>